<dbReference type="OrthoDB" id="546699at2759"/>
<comment type="caution">
    <text evidence="2">The sequence shown here is derived from an EMBL/GenBank/DDBJ whole genome shotgun (WGS) entry which is preliminary data.</text>
</comment>
<dbReference type="AlphaFoldDB" id="A0A9W6BFE6"/>
<reference evidence="2 3" key="1">
    <citation type="journal article" date="2023" name="Commun. Biol.">
        <title>Reorganization of the ancestral sex-determining regions during the evolution of trioecy in Pleodorina starrii.</title>
        <authorList>
            <person name="Takahashi K."/>
            <person name="Suzuki S."/>
            <person name="Kawai-Toyooka H."/>
            <person name="Yamamoto K."/>
            <person name="Hamaji T."/>
            <person name="Ootsuki R."/>
            <person name="Yamaguchi H."/>
            <person name="Kawachi M."/>
            <person name="Higashiyama T."/>
            <person name="Nozaki H."/>
        </authorList>
    </citation>
    <scope>NUCLEOTIDE SEQUENCE [LARGE SCALE GENOMIC DNA]</scope>
    <source>
        <strain evidence="2 3">NIES-4479</strain>
    </source>
</reference>
<keyword evidence="3" id="KW-1185">Reference proteome</keyword>
<feature type="compositionally biased region" description="Basic and acidic residues" evidence="1">
    <location>
        <begin position="20"/>
        <end position="32"/>
    </location>
</feature>
<dbReference type="Proteomes" id="UP001165080">
    <property type="component" value="Unassembled WGS sequence"/>
</dbReference>
<proteinExistence type="predicted"/>
<evidence type="ECO:0000313" key="2">
    <source>
        <dbReference type="EMBL" id="GLC51084.1"/>
    </source>
</evidence>
<accession>A0A9W6BFE6</accession>
<dbReference type="EMBL" id="BRXU01000004">
    <property type="protein sequence ID" value="GLC51084.1"/>
    <property type="molecule type" value="Genomic_DNA"/>
</dbReference>
<evidence type="ECO:0000313" key="3">
    <source>
        <dbReference type="Proteomes" id="UP001165080"/>
    </source>
</evidence>
<protein>
    <submittedName>
        <fullName evidence="2">Uncharacterized protein</fullName>
    </submittedName>
</protein>
<gene>
    <name evidence="2" type="primary">PLEST009880</name>
    <name evidence="2" type="ORF">PLESTB_000464300</name>
</gene>
<feature type="region of interest" description="Disordered" evidence="1">
    <location>
        <begin position="1"/>
        <end position="309"/>
    </location>
</feature>
<feature type="compositionally biased region" description="Basic and acidic residues" evidence="1">
    <location>
        <begin position="214"/>
        <end position="227"/>
    </location>
</feature>
<feature type="compositionally biased region" description="Basic and acidic residues" evidence="1">
    <location>
        <begin position="440"/>
        <end position="454"/>
    </location>
</feature>
<feature type="compositionally biased region" description="Acidic residues" evidence="1">
    <location>
        <begin position="33"/>
        <end position="65"/>
    </location>
</feature>
<feature type="compositionally biased region" description="Pro residues" evidence="1">
    <location>
        <begin position="285"/>
        <end position="302"/>
    </location>
</feature>
<feature type="compositionally biased region" description="Acidic residues" evidence="1">
    <location>
        <begin position="75"/>
        <end position="87"/>
    </location>
</feature>
<feature type="compositionally biased region" description="Low complexity" evidence="1">
    <location>
        <begin position="228"/>
        <end position="240"/>
    </location>
</feature>
<feature type="compositionally biased region" description="Polar residues" evidence="1">
    <location>
        <begin position="173"/>
        <end position="191"/>
    </location>
</feature>
<feature type="compositionally biased region" description="Polar residues" evidence="1">
    <location>
        <begin position="271"/>
        <end position="282"/>
    </location>
</feature>
<evidence type="ECO:0000256" key="1">
    <source>
        <dbReference type="SAM" id="MobiDB-lite"/>
    </source>
</evidence>
<feature type="region of interest" description="Disordered" evidence="1">
    <location>
        <begin position="429"/>
        <end position="454"/>
    </location>
</feature>
<sequence>MAESGGEPEALGQYVDAADILDKQSDEDKGAASDDESETEDESETDDDESETENSESESESETESGSETATGSETESETETEEETSEEERSTGAGDNKTPRTQHLPQPADDGARVQSPPPADDVVGSLAAMPLEVDAQLANAQLEEGPPAASSASAWSLPPAPSRSASREGALSSQQQASTAERPRSSSSDAVCEGHGETATSFSLPPAVSRSSSRECSRKSSHHEASTSGSVTQQSSSSLPPINPRSSSQPSRKGSTSSSAAAGADKRSQAPSPKQGSPTRNPIAPPHYWKPPPPPPPPPKPKPRERHDVSAVDPMFLQTAVYRTVPNVGKVYDWKLQHEVNAALSKQRKQQVQMEKVLEAARVQLQVREANERAFHQWVAAKQQEKQQQHQQNRRIAYVTSVYANLVKEDPLERKARESLWVSNFAYASSGGGTPPRLTRDRVSESSERFRL</sequence>
<feature type="compositionally biased region" description="Low complexity" evidence="1">
    <location>
        <begin position="148"/>
        <end position="159"/>
    </location>
</feature>
<feature type="compositionally biased region" description="Low complexity" evidence="1">
    <location>
        <begin position="256"/>
        <end position="265"/>
    </location>
</feature>
<organism evidence="2 3">
    <name type="scientific">Pleodorina starrii</name>
    <dbReference type="NCBI Taxonomy" id="330485"/>
    <lineage>
        <taxon>Eukaryota</taxon>
        <taxon>Viridiplantae</taxon>
        <taxon>Chlorophyta</taxon>
        <taxon>core chlorophytes</taxon>
        <taxon>Chlorophyceae</taxon>
        <taxon>CS clade</taxon>
        <taxon>Chlamydomonadales</taxon>
        <taxon>Volvocaceae</taxon>
        <taxon>Pleodorina</taxon>
    </lineage>
</organism>
<feature type="compositionally biased region" description="Polar residues" evidence="1">
    <location>
        <begin position="246"/>
        <end position="255"/>
    </location>
</feature>
<name>A0A9W6BFE6_9CHLO</name>